<evidence type="ECO:0000256" key="3">
    <source>
        <dbReference type="ARBA" id="ARBA00022679"/>
    </source>
</evidence>
<dbReference type="GO" id="GO:0008173">
    <property type="term" value="F:RNA methyltransferase activity"/>
    <property type="evidence" value="ECO:0007669"/>
    <property type="project" value="InterPro"/>
</dbReference>
<sequence length="175" mass="19044">MPTLSPMFEYKDLPDLLEIAAAKNEPPFILILDGIEDPHNFGAILRTAEAAGVHGVVIRKARQAPVTETVVKVSTGAARAVPIARVPNIAEAIRYLRNESLTVYGLEIDGKRLYNQPNYRGPAAFVVGSEGSGLARLVKERCDEVVRLPMRGRLNSLNASVAAGIILYEVLRQRG</sequence>
<reference evidence="5 6" key="1">
    <citation type="journal article" date="2016" name="Nat. Commun.">
        <title>Thousands of microbial genomes shed light on interconnected biogeochemical processes in an aquifer system.</title>
        <authorList>
            <person name="Anantharaman K."/>
            <person name="Brown C.T."/>
            <person name="Hug L.A."/>
            <person name="Sharon I."/>
            <person name="Castelle C.J."/>
            <person name="Probst A.J."/>
            <person name="Thomas B.C."/>
            <person name="Singh A."/>
            <person name="Wilkins M.J."/>
            <person name="Karaoz U."/>
            <person name="Brodie E.L."/>
            <person name="Williams K.H."/>
            <person name="Hubbard S.S."/>
            <person name="Banfield J.F."/>
        </authorList>
    </citation>
    <scope>NUCLEOTIDE SEQUENCE [LARGE SCALE GENOMIC DNA]</scope>
</reference>
<dbReference type="InterPro" id="IPR029026">
    <property type="entry name" value="tRNA_m1G_MTases_N"/>
</dbReference>
<dbReference type="InterPro" id="IPR029028">
    <property type="entry name" value="Alpha/beta_knot_MTases"/>
</dbReference>
<dbReference type="AlphaFoldDB" id="A0A1F4PZ73"/>
<feature type="domain" description="tRNA/rRNA methyltransferase SpoU type" evidence="4">
    <location>
        <begin position="28"/>
        <end position="168"/>
    </location>
</feature>
<protein>
    <submittedName>
        <fullName evidence="5">23S rRNA (Guanosine(2251)-2'-O)-methyltransferase RlmB</fullName>
    </submittedName>
</protein>
<comment type="caution">
    <text evidence="5">The sequence shown here is derived from an EMBL/GenBank/DDBJ whole genome shotgun (WGS) entry which is preliminary data.</text>
</comment>
<dbReference type="Proteomes" id="UP000178724">
    <property type="component" value="Unassembled WGS sequence"/>
</dbReference>
<dbReference type="InterPro" id="IPR001537">
    <property type="entry name" value="SpoU_MeTrfase"/>
</dbReference>
<evidence type="ECO:0000313" key="5">
    <source>
        <dbReference type="EMBL" id="OGB88974.1"/>
    </source>
</evidence>
<dbReference type="Gene3D" id="3.40.1280.10">
    <property type="match status" value="1"/>
</dbReference>
<proteinExistence type="inferred from homology"/>
<dbReference type="FunFam" id="3.40.1280.10:FF:000008">
    <property type="entry name" value="Group 3 RNA methyltransferase TrmH"/>
    <property type="match status" value="1"/>
</dbReference>
<dbReference type="GO" id="GO:0006396">
    <property type="term" value="P:RNA processing"/>
    <property type="evidence" value="ECO:0007669"/>
    <property type="project" value="InterPro"/>
</dbReference>
<evidence type="ECO:0000313" key="6">
    <source>
        <dbReference type="Proteomes" id="UP000178724"/>
    </source>
</evidence>
<dbReference type="GO" id="GO:0003723">
    <property type="term" value="F:RNA binding"/>
    <property type="evidence" value="ECO:0007669"/>
    <property type="project" value="InterPro"/>
</dbReference>
<dbReference type="NCBIfam" id="TIGR00186">
    <property type="entry name" value="rRNA_methyl_3"/>
    <property type="match status" value="1"/>
</dbReference>
<dbReference type="Pfam" id="PF00588">
    <property type="entry name" value="SpoU_methylase"/>
    <property type="match status" value="1"/>
</dbReference>
<keyword evidence="3 5" id="KW-0808">Transferase</keyword>
<name>A0A1F4PZ73_UNCSA</name>
<evidence type="ECO:0000259" key="4">
    <source>
        <dbReference type="Pfam" id="PF00588"/>
    </source>
</evidence>
<dbReference type="CDD" id="cd18103">
    <property type="entry name" value="SpoU-like_RlmB"/>
    <property type="match status" value="1"/>
</dbReference>
<gene>
    <name evidence="5" type="ORF">A2625_04520</name>
</gene>
<dbReference type="PANTHER" id="PTHR46429">
    <property type="entry name" value="23S RRNA (GUANOSINE-2'-O-)-METHYLTRANSFERASE RLMB"/>
    <property type="match status" value="1"/>
</dbReference>
<keyword evidence="2 5" id="KW-0489">Methyltransferase</keyword>
<accession>A0A1F4PZ73</accession>
<comment type="similarity">
    <text evidence="1">Belongs to the class IV-like SAM-binding methyltransferase superfamily. RNA methyltransferase TrmH family.</text>
</comment>
<dbReference type="SUPFAM" id="SSF75217">
    <property type="entry name" value="alpha/beta knot"/>
    <property type="match status" value="1"/>
</dbReference>
<dbReference type="GO" id="GO:0005829">
    <property type="term" value="C:cytosol"/>
    <property type="evidence" value="ECO:0007669"/>
    <property type="project" value="TreeGrafter"/>
</dbReference>
<evidence type="ECO:0000256" key="2">
    <source>
        <dbReference type="ARBA" id="ARBA00022603"/>
    </source>
</evidence>
<dbReference type="PANTHER" id="PTHR46429:SF1">
    <property type="entry name" value="23S RRNA (GUANOSINE-2'-O-)-METHYLTRANSFERASE RLMB"/>
    <property type="match status" value="1"/>
</dbReference>
<organism evidence="5 6">
    <name type="scientific">candidate division WOR-1 bacterium RIFCSPHIGHO2_01_FULL_53_15</name>
    <dbReference type="NCBI Taxonomy" id="1802564"/>
    <lineage>
        <taxon>Bacteria</taxon>
        <taxon>Bacillati</taxon>
        <taxon>Saganbacteria</taxon>
    </lineage>
</organism>
<dbReference type="InterPro" id="IPR004441">
    <property type="entry name" value="rRNA_MeTrfase_TrmH"/>
</dbReference>
<dbReference type="EMBL" id="METM01000031">
    <property type="protein sequence ID" value="OGB88974.1"/>
    <property type="molecule type" value="Genomic_DNA"/>
</dbReference>
<evidence type="ECO:0000256" key="1">
    <source>
        <dbReference type="ARBA" id="ARBA00007228"/>
    </source>
</evidence>
<dbReference type="GO" id="GO:0032259">
    <property type="term" value="P:methylation"/>
    <property type="evidence" value="ECO:0007669"/>
    <property type="project" value="UniProtKB-KW"/>
</dbReference>